<name>A0AA36M3I6_CYLNA</name>
<gene>
    <name evidence="1" type="ORF">CYNAS_LOCUS9377</name>
</gene>
<dbReference type="AlphaFoldDB" id="A0AA36M3I6"/>
<evidence type="ECO:0000313" key="2">
    <source>
        <dbReference type="Proteomes" id="UP001176961"/>
    </source>
</evidence>
<evidence type="ECO:0000313" key="1">
    <source>
        <dbReference type="EMBL" id="CAJ0597394.1"/>
    </source>
</evidence>
<dbReference type="EMBL" id="CATQJL010000223">
    <property type="protein sequence ID" value="CAJ0597394.1"/>
    <property type="molecule type" value="Genomic_DNA"/>
</dbReference>
<accession>A0AA36M3I6</accession>
<organism evidence="1 2">
    <name type="scientific">Cylicocyclus nassatus</name>
    <name type="common">Nematode worm</name>
    <dbReference type="NCBI Taxonomy" id="53992"/>
    <lineage>
        <taxon>Eukaryota</taxon>
        <taxon>Metazoa</taxon>
        <taxon>Ecdysozoa</taxon>
        <taxon>Nematoda</taxon>
        <taxon>Chromadorea</taxon>
        <taxon>Rhabditida</taxon>
        <taxon>Rhabditina</taxon>
        <taxon>Rhabditomorpha</taxon>
        <taxon>Strongyloidea</taxon>
        <taxon>Strongylidae</taxon>
        <taxon>Cylicocyclus</taxon>
    </lineage>
</organism>
<proteinExistence type="predicted"/>
<protein>
    <submittedName>
        <fullName evidence="1">Uncharacterized protein</fullName>
    </submittedName>
</protein>
<comment type="caution">
    <text evidence="1">The sequence shown here is derived from an EMBL/GenBank/DDBJ whole genome shotgun (WGS) entry which is preliminary data.</text>
</comment>
<keyword evidence="2" id="KW-1185">Reference proteome</keyword>
<reference evidence="1" key="1">
    <citation type="submission" date="2023-07" db="EMBL/GenBank/DDBJ databases">
        <authorList>
            <consortium name="CYATHOMIX"/>
        </authorList>
    </citation>
    <scope>NUCLEOTIDE SEQUENCE</scope>
    <source>
        <strain evidence="1">N/A</strain>
    </source>
</reference>
<sequence length="237" mass="27409">MLTSKTSDIKINMQHVKNMQVNALLSKLREQDKELKRSFHVAKNREKSLPKGCSLQRSNISRVWHLGSAPPFKGLNMIEVMEKWQRPKRAHMHDHFLQSGKKGKFDHFKDLPEGLVDFLISFVLDALGLYRDELLRTPDEHKRTSLAEDDDGREQLFNVLSEKRVVWSDHARIAIGRALADIRTYHFDLERSALHPSKKKRVVIEDSEGRSTGTTQEDLVIQKTECVEDEVEDIEEA</sequence>
<dbReference type="Proteomes" id="UP001176961">
    <property type="component" value="Unassembled WGS sequence"/>
</dbReference>